<evidence type="ECO:0000313" key="4">
    <source>
        <dbReference type="EMBL" id="BDG68089.1"/>
    </source>
</evidence>
<dbReference type="InterPro" id="IPR050624">
    <property type="entry name" value="HTH-type_Tx_Regulator"/>
</dbReference>
<dbReference type="Proteomes" id="UP000831692">
    <property type="component" value="Chromosome"/>
</dbReference>
<name>A0ABM7XSJ6_9ENTE</name>
<feature type="DNA-binding region" description="H-T-H motif" evidence="2">
    <location>
        <begin position="34"/>
        <end position="53"/>
    </location>
</feature>
<dbReference type="PROSITE" id="PS50977">
    <property type="entry name" value="HTH_TETR_2"/>
    <property type="match status" value="1"/>
</dbReference>
<sequence length="188" mass="22178">MKNKEKDIRFYRTKERILGAMTELLKNKNFHQVTVKDICEKAEISRSGFYLHYTDKYDLVEKYQLELMTQVNCLIEENVKEKRSMEETLIKLLYFFLNEGQLLALLISNKGSADIQDQVKKVLQQNATKNIIPHIDLPLNNESEKHYLVIFFSNAVLGILQEWINTGQKEKPEELVQMINKFIPYTFI</sequence>
<dbReference type="Pfam" id="PF00440">
    <property type="entry name" value="TetR_N"/>
    <property type="match status" value="1"/>
</dbReference>
<dbReference type="GeneID" id="83457656"/>
<dbReference type="EMBL" id="AP025635">
    <property type="protein sequence ID" value="BDG68089.1"/>
    <property type="molecule type" value="Genomic_DNA"/>
</dbReference>
<keyword evidence="1 2" id="KW-0238">DNA-binding</keyword>
<dbReference type="InterPro" id="IPR039532">
    <property type="entry name" value="TetR_C_Firmicutes"/>
</dbReference>
<evidence type="ECO:0000256" key="1">
    <source>
        <dbReference type="ARBA" id="ARBA00023125"/>
    </source>
</evidence>
<dbReference type="PANTHER" id="PTHR43479">
    <property type="entry name" value="ACREF/ENVCD OPERON REPRESSOR-RELATED"/>
    <property type="match status" value="1"/>
</dbReference>
<evidence type="ECO:0000256" key="2">
    <source>
        <dbReference type="PROSITE-ProRule" id="PRU00335"/>
    </source>
</evidence>
<dbReference type="Pfam" id="PF14278">
    <property type="entry name" value="TetR_C_8"/>
    <property type="match status" value="1"/>
</dbReference>
<accession>A0ABM7XSJ6</accession>
<reference evidence="4 5" key="1">
    <citation type="submission" date="2022-03" db="EMBL/GenBank/DDBJ databases">
        <title>Complete genome sequence of Enterococcus innesii DB-1.</title>
        <authorList>
            <person name="Fukuda D."/>
            <person name="Nolasco-Hipolito C."/>
        </authorList>
    </citation>
    <scope>NUCLEOTIDE SEQUENCE [LARGE SCALE GENOMIC DNA]</scope>
    <source>
        <strain evidence="4 5">DB-1</strain>
    </source>
</reference>
<protein>
    <submittedName>
        <fullName evidence="4">TetR family transcriptional regulator</fullName>
    </submittedName>
</protein>
<keyword evidence="5" id="KW-1185">Reference proteome</keyword>
<dbReference type="InterPro" id="IPR001647">
    <property type="entry name" value="HTH_TetR"/>
</dbReference>
<proteinExistence type="predicted"/>
<dbReference type="SUPFAM" id="SSF46689">
    <property type="entry name" value="Homeodomain-like"/>
    <property type="match status" value="1"/>
</dbReference>
<feature type="domain" description="HTH tetR-type" evidence="3">
    <location>
        <begin position="11"/>
        <end position="71"/>
    </location>
</feature>
<organism evidence="4 5">
    <name type="scientific">Enterococcus innesii</name>
    <dbReference type="NCBI Taxonomy" id="2839759"/>
    <lineage>
        <taxon>Bacteria</taxon>
        <taxon>Bacillati</taxon>
        <taxon>Bacillota</taxon>
        <taxon>Bacilli</taxon>
        <taxon>Lactobacillales</taxon>
        <taxon>Enterococcaceae</taxon>
        <taxon>Enterococcus</taxon>
    </lineage>
</organism>
<dbReference type="InterPro" id="IPR009057">
    <property type="entry name" value="Homeodomain-like_sf"/>
</dbReference>
<dbReference type="Gene3D" id="1.10.357.10">
    <property type="entry name" value="Tetracycline Repressor, domain 2"/>
    <property type="match status" value="1"/>
</dbReference>
<evidence type="ECO:0000313" key="5">
    <source>
        <dbReference type="Proteomes" id="UP000831692"/>
    </source>
</evidence>
<gene>
    <name evidence="4" type="primary">tetR_2</name>
    <name evidence="4" type="ORF">ENLAB_16530</name>
</gene>
<evidence type="ECO:0000259" key="3">
    <source>
        <dbReference type="PROSITE" id="PS50977"/>
    </source>
</evidence>
<dbReference type="PANTHER" id="PTHR43479:SF7">
    <property type="entry name" value="TETR-FAMILY TRANSCRIPTIONAL REGULATOR"/>
    <property type="match status" value="1"/>
</dbReference>
<dbReference type="RefSeq" id="WP_244350671.1">
    <property type="nucleotide sequence ID" value="NZ_AP025635.1"/>
</dbReference>